<gene>
    <name evidence="1" type="ORF">NNL22_02265</name>
</gene>
<dbReference type="EMBL" id="CP101527">
    <property type="protein sequence ID" value="UZW75447.1"/>
    <property type="molecule type" value="Genomic_DNA"/>
</dbReference>
<proteinExistence type="predicted"/>
<evidence type="ECO:0000313" key="2">
    <source>
        <dbReference type="Proteomes" id="UP001164472"/>
    </source>
</evidence>
<dbReference type="Proteomes" id="UP001164472">
    <property type="component" value="Chromosome"/>
</dbReference>
<evidence type="ECO:0000313" key="1">
    <source>
        <dbReference type="EMBL" id="UZW75447.1"/>
    </source>
</evidence>
<protein>
    <submittedName>
        <fullName evidence="1">Uncharacterized protein</fullName>
    </submittedName>
</protein>
<sequence length="132" mass="13511">MSLFSSRSGYSAFLAKDQFIASALQAQQVALALESSNTPSTLTVAVSGSNWVFTVTKDGETSPLNELTAVAAGGSLTIDGTTLVGARTFTYNRSGSLTSNTSHTIVFASDNSHTVCLAASGYAYSPVSGACP</sequence>
<dbReference type="AlphaFoldDB" id="A0A9E8HLB7"/>
<dbReference type="KEGG" id="asem:NNL22_02265"/>
<reference evidence="1" key="1">
    <citation type="submission" date="2022-07" db="EMBL/GenBank/DDBJ databases">
        <title>Alkalimarinus sp. nov., isolated from gut of a Alitta virens.</title>
        <authorList>
            <person name="Yang A.I."/>
            <person name="Shin N.-R."/>
        </authorList>
    </citation>
    <scope>NUCLEOTIDE SEQUENCE</scope>
    <source>
        <strain evidence="1">FA028</strain>
    </source>
</reference>
<accession>A0A9E8HLB7</accession>
<organism evidence="1 2">
    <name type="scientific">Alkalimarinus sediminis</name>
    <dbReference type="NCBI Taxonomy" id="1632866"/>
    <lineage>
        <taxon>Bacteria</taxon>
        <taxon>Pseudomonadati</taxon>
        <taxon>Pseudomonadota</taxon>
        <taxon>Gammaproteobacteria</taxon>
        <taxon>Alteromonadales</taxon>
        <taxon>Alteromonadaceae</taxon>
        <taxon>Alkalimarinus</taxon>
    </lineage>
</organism>
<keyword evidence="2" id="KW-1185">Reference proteome</keyword>
<dbReference type="RefSeq" id="WP_251812711.1">
    <property type="nucleotide sequence ID" value="NZ_CP101527.1"/>
</dbReference>
<name>A0A9E8HLB7_9ALTE</name>